<keyword evidence="2" id="KW-1185">Reference proteome</keyword>
<dbReference type="GeneID" id="19957118"/>
<evidence type="ECO:0000313" key="1">
    <source>
        <dbReference type="EMBL" id="EQC25729.1"/>
    </source>
</evidence>
<dbReference type="InterPro" id="IPR036770">
    <property type="entry name" value="Ankyrin_rpt-contain_sf"/>
</dbReference>
<accession>T0PK18</accession>
<name>T0PK18_SAPDV</name>
<dbReference type="Proteomes" id="UP000030762">
    <property type="component" value="Unassembled WGS sequence"/>
</dbReference>
<dbReference type="InterPro" id="IPR002110">
    <property type="entry name" value="Ankyrin_rpt"/>
</dbReference>
<dbReference type="EMBL" id="JH767257">
    <property type="protein sequence ID" value="EQC25729.1"/>
    <property type="molecule type" value="Genomic_DNA"/>
</dbReference>
<dbReference type="OrthoDB" id="79728at2759"/>
<dbReference type="PANTHER" id="PTHR46586">
    <property type="entry name" value="ANKYRIN REPEAT-CONTAINING PROTEIN"/>
    <property type="match status" value="1"/>
</dbReference>
<proteinExistence type="predicted"/>
<dbReference type="InParanoid" id="T0PK18"/>
<dbReference type="InterPro" id="IPR052050">
    <property type="entry name" value="SecEffector_AnkRepeat"/>
</dbReference>
<dbReference type="Gene3D" id="1.25.40.20">
    <property type="entry name" value="Ankyrin repeat-containing domain"/>
    <property type="match status" value="3"/>
</dbReference>
<dbReference type="AlphaFoldDB" id="T0PK18"/>
<dbReference type="STRING" id="1156394.T0PK18"/>
<reference evidence="1 2" key="1">
    <citation type="submission" date="2012-04" db="EMBL/GenBank/DDBJ databases">
        <title>The Genome Sequence of Saprolegnia declina VS20.</title>
        <authorList>
            <consortium name="The Broad Institute Genome Sequencing Platform"/>
            <person name="Russ C."/>
            <person name="Nusbaum C."/>
            <person name="Tyler B."/>
            <person name="van West P."/>
            <person name="Dieguez-Uribeondo J."/>
            <person name="de Bruijn I."/>
            <person name="Tripathy S."/>
            <person name="Jiang R."/>
            <person name="Young S.K."/>
            <person name="Zeng Q."/>
            <person name="Gargeya S."/>
            <person name="Fitzgerald M."/>
            <person name="Haas B."/>
            <person name="Abouelleil A."/>
            <person name="Alvarado L."/>
            <person name="Arachchi H.M."/>
            <person name="Berlin A."/>
            <person name="Chapman S.B."/>
            <person name="Goldberg J."/>
            <person name="Griggs A."/>
            <person name="Gujja S."/>
            <person name="Hansen M."/>
            <person name="Howarth C."/>
            <person name="Imamovic A."/>
            <person name="Larimer J."/>
            <person name="McCowen C."/>
            <person name="Montmayeur A."/>
            <person name="Murphy C."/>
            <person name="Neiman D."/>
            <person name="Pearson M."/>
            <person name="Priest M."/>
            <person name="Roberts A."/>
            <person name="Saif S."/>
            <person name="Shea T."/>
            <person name="Sisk P."/>
            <person name="Sykes S."/>
            <person name="Wortman J."/>
            <person name="Nusbaum C."/>
            <person name="Birren B."/>
        </authorList>
    </citation>
    <scope>NUCLEOTIDE SEQUENCE [LARGE SCALE GENOMIC DNA]</scope>
    <source>
        <strain evidence="1 2">VS20</strain>
    </source>
</reference>
<protein>
    <submittedName>
        <fullName evidence="1">Uncharacterized protein</fullName>
    </submittedName>
</protein>
<dbReference type="VEuPathDB" id="FungiDB:SDRG_16391"/>
<dbReference type="SMART" id="SM00248">
    <property type="entry name" value="ANK"/>
    <property type="match status" value="4"/>
</dbReference>
<organism evidence="1 2">
    <name type="scientific">Saprolegnia diclina (strain VS20)</name>
    <dbReference type="NCBI Taxonomy" id="1156394"/>
    <lineage>
        <taxon>Eukaryota</taxon>
        <taxon>Sar</taxon>
        <taxon>Stramenopiles</taxon>
        <taxon>Oomycota</taxon>
        <taxon>Saprolegniomycetes</taxon>
        <taxon>Saprolegniales</taxon>
        <taxon>Saprolegniaceae</taxon>
        <taxon>Saprolegnia</taxon>
    </lineage>
</organism>
<evidence type="ECO:0000313" key="2">
    <source>
        <dbReference type="Proteomes" id="UP000030762"/>
    </source>
</evidence>
<dbReference type="PANTHER" id="PTHR46586:SF3">
    <property type="entry name" value="ANKYRIN REPEAT-CONTAINING PROTEIN"/>
    <property type="match status" value="1"/>
</dbReference>
<dbReference type="SUPFAM" id="SSF48403">
    <property type="entry name" value="Ankyrin repeat"/>
    <property type="match status" value="2"/>
</dbReference>
<dbReference type="OMA" id="FAGHQYV"/>
<gene>
    <name evidence="1" type="ORF">SDRG_16391</name>
</gene>
<dbReference type="Pfam" id="PF12796">
    <property type="entry name" value="Ank_2"/>
    <property type="match status" value="1"/>
</dbReference>
<dbReference type="RefSeq" id="XP_008620821.1">
    <property type="nucleotide sequence ID" value="XM_008622599.1"/>
</dbReference>
<sequence length="675" mass="73814">MANFGSVVLQQPELASVVFCFQSGVYADVQKAFRAIDCLVGFAGHQYVVDPSFHSRFTDGLSPMAHFGAMLYGLRGLERDERLPLHVAIAQGCLRLTQRILRCRPDLASEDAIMLAFTSSRIEIAEFLLNQRRNVPELRRPLNALVERQGTQTRWALAQALRSNDSKALMLLVRFGVSNNGVLSSDIRSAIVQGTLTNVMLALELLPWLAYPSLLEDAAAQGWLPLVRQLHELGFSCRTDALDKAAANGHLAVVAFLHAHRTEGCTVKAMDEAAANGHLEVVEFLHFNRTEGCTVKALDEAIALGHLDVVRFLAEHRTEGASLNMLDFAAANGHLAVVQYLHSLGTYDCTVFAVDDAAGNGHEPVVRFLLAHRSEGGSRNRVVGIALENGHASIAQHLLSLGYTFPTLESLAITRYTIEVIRLLVAFEVPYRAAWLDEACTQGSLALVQYLHEHSPAGCTTAALDGAVTSSAWPIVDFLLTHRHEGGSVSAVKEAWRHGRPDVAARILKRQPELGWKSVLEAEITITSPETFKQWCPSIEAARSALGAIAGVPQCATKSQRLLPLCMHPTDAIDNVLFLLDLFVLPDRWRPTLRELTSSELTTQGQKANLELLPSVEARATTLLKRGAVVDWALASVCSHFWRNAAGANAQRCAAAVQDAELQRLLTHACLSQRQ</sequence>